<comment type="caution">
    <text evidence="2">The sequence shown here is derived from an EMBL/GenBank/DDBJ whole genome shotgun (WGS) entry which is preliminary data.</text>
</comment>
<feature type="compositionally biased region" description="Basic and acidic residues" evidence="1">
    <location>
        <begin position="39"/>
        <end position="49"/>
    </location>
</feature>
<dbReference type="Proteomes" id="UP000597853">
    <property type="component" value="Unassembled WGS sequence"/>
</dbReference>
<feature type="compositionally biased region" description="Basic and acidic residues" evidence="1">
    <location>
        <begin position="1"/>
        <end position="10"/>
    </location>
</feature>
<sequence>MVRGRLEAGRADAPAVAVPRGRLARSALRRPARPNPAVRRPDTHSHTADLGKLGTPHRPSDSPDTRSAAALTPPQGAVTARGHLPRRGRDAVDGGTWGCRGPGHLRELEGASMRRTARLLTGTTGAALAVATAGLLATPAYAGEAPGPSTAGLRMYPSSVAPGAQVSANTAACGEEDTAAGDATAVGAGRFTLAPSTHEGEAIGQFQVPPSAQPGTYEIVAACAGSGRRVTGDLVVTLTPDAEQVVPRGSVKTGVGGALGTDPVRTAAGVTALAVAAAGGTWLLHRRARGDGI</sequence>
<evidence type="ECO:0008006" key="4">
    <source>
        <dbReference type="Google" id="ProtNLM"/>
    </source>
</evidence>
<proteinExistence type="predicted"/>
<name>A0ABQ2SUI2_STREZ</name>
<evidence type="ECO:0000256" key="1">
    <source>
        <dbReference type="SAM" id="MobiDB-lite"/>
    </source>
</evidence>
<evidence type="ECO:0000313" key="3">
    <source>
        <dbReference type="Proteomes" id="UP000597853"/>
    </source>
</evidence>
<feature type="region of interest" description="Disordered" evidence="1">
    <location>
        <begin position="1"/>
        <end position="77"/>
    </location>
</feature>
<evidence type="ECO:0000313" key="2">
    <source>
        <dbReference type="EMBL" id="GGS38297.1"/>
    </source>
</evidence>
<keyword evidence="3" id="KW-1185">Reference proteome</keyword>
<protein>
    <recommendedName>
        <fullName evidence="4">Integral membrane protein</fullName>
    </recommendedName>
</protein>
<organism evidence="2 3">
    <name type="scientific">Streptomyces pseudogriseolus</name>
    <name type="common">Streptomyces gancidicus</name>
    <name type="synonym">Streptomyces rubiginosus</name>
    <dbReference type="NCBI Taxonomy" id="36817"/>
    <lineage>
        <taxon>Bacteria</taxon>
        <taxon>Bacillati</taxon>
        <taxon>Actinomycetota</taxon>
        <taxon>Actinomycetes</taxon>
        <taxon>Kitasatosporales</taxon>
        <taxon>Streptomycetaceae</taxon>
        <taxon>Streptomyces</taxon>
        <taxon>Streptomyces pseudogriseolus group</taxon>
    </lineage>
</organism>
<dbReference type="EMBL" id="BMTX01000003">
    <property type="protein sequence ID" value="GGS38297.1"/>
    <property type="molecule type" value="Genomic_DNA"/>
</dbReference>
<gene>
    <name evidence="2" type="ORF">GCM10010285_16880</name>
</gene>
<reference evidence="3" key="1">
    <citation type="journal article" date="2019" name="Int. J. Syst. Evol. Microbiol.">
        <title>The Global Catalogue of Microorganisms (GCM) 10K type strain sequencing project: providing services to taxonomists for standard genome sequencing and annotation.</title>
        <authorList>
            <consortium name="The Broad Institute Genomics Platform"/>
            <consortium name="The Broad Institute Genome Sequencing Center for Infectious Disease"/>
            <person name="Wu L."/>
            <person name="Ma J."/>
        </authorList>
    </citation>
    <scope>NUCLEOTIDE SEQUENCE [LARGE SCALE GENOMIC DNA]</scope>
    <source>
        <strain evidence="3">JCM 4416</strain>
    </source>
</reference>
<accession>A0ABQ2SUI2</accession>